<keyword evidence="6" id="KW-0598">Phosphotransferase system</keyword>
<evidence type="ECO:0000256" key="3">
    <source>
        <dbReference type="ARBA" id="ARBA00022490"/>
    </source>
</evidence>
<dbReference type="InterPro" id="IPR004701">
    <property type="entry name" value="PTS_EIIA_man-typ"/>
</dbReference>
<dbReference type="EMBL" id="JBBMFC010000026">
    <property type="protein sequence ID" value="MEQ2579731.1"/>
    <property type="molecule type" value="Genomic_DNA"/>
</dbReference>
<evidence type="ECO:0000256" key="5">
    <source>
        <dbReference type="ARBA" id="ARBA00022679"/>
    </source>
</evidence>
<keyword evidence="7" id="KW-0418">Kinase</keyword>
<dbReference type="SUPFAM" id="SSF53062">
    <property type="entry name" value="PTS system fructose IIA component-like"/>
    <property type="match status" value="1"/>
</dbReference>
<dbReference type="CDD" id="cd00006">
    <property type="entry name" value="PTS_IIA_man"/>
    <property type="match status" value="1"/>
</dbReference>
<dbReference type="PANTHER" id="PTHR33799">
    <property type="entry name" value="PTS PERMEASE-RELATED-RELATED"/>
    <property type="match status" value="1"/>
</dbReference>
<keyword evidence="3" id="KW-0963">Cytoplasm</keyword>
<gene>
    <name evidence="9" type="ORF">WMO62_13010</name>
</gene>
<dbReference type="RefSeq" id="WP_118438240.1">
    <property type="nucleotide sequence ID" value="NZ_JBBMFC010000026.1"/>
</dbReference>
<sequence>MAKLNIIVGTHGHFGEELVKSAELITGKMEGVRTLSLLPEMSFEDFMKNAEEVLSTTEKPYVVLVDLFGGTPCNVLTVLSKKYNYDIVSGVNLPMLIDLYVKTLSMEDSEIDTDKLAEECIDTLKESGVHTNKQV</sequence>
<keyword evidence="2" id="KW-0813">Transport</keyword>
<dbReference type="PROSITE" id="PS51096">
    <property type="entry name" value="PTS_EIIA_TYPE_4"/>
    <property type="match status" value="1"/>
</dbReference>
<reference evidence="9 10" key="1">
    <citation type="submission" date="2024-03" db="EMBL/GenBank/DDBJ databases">
        <title>Human intestinal bacterial collection.</title>
        <authorList>
            <person name="Pauvert C."/>
            <person name="Hitch T.C.A."/>
            <person name="Clavel T."/>
        </authorList>
    </citation>
    <scope>NUCLEOTIDE SEQUENCE [LARGE SCALE GENOMIC DNA]</scope>
    <source>
        <strain evidence="9 10">CLA-AA-H78B</strain>
    </source>
</reference>
<dbReference type="InterPro" id="IPR051471">
    <property type="entry name" value="Bacterial_PTS_sugar_comp"/>
</dbReference>
<dbReference type="Proteomes" id="UP001470288">
    <property type="component" value="Unassembled WGS sequence"/>
</dbReference>
<evidence type="ECO:0000259" key="8">
    <source>
        <dbReference type="PROSITE" id="PS51096"/>
    </source>
</evidence>
<keyword evidence="5" id="KW-0808">Transferase</keyword>
<keyword evidence="4 9" id="KW-0762">Sugar transport</keyword>
<feature type="domain" description="PTS EIIA type-4" evidence="8">
    <location>
        <begin position="3"/>
        <end position="129"/>
    </location>
</feature>
<evidence type="ECO:0000256" key="7">
    <source>
        <dbReference type="ARBA" id="ARBA00022777"/>
    </source>
</evidence>
<evidence type="ECO:0000256" key="4">
    <source>
        <dbReference type="ARBA" id="ARBA00022597"/>
    </source>
</evidence>
<evidence type="ECO:0000313" key="9">
    <source>
        <dbReference type="EMBL" id="MEQ2579731.1"/>
    </source>
</evidence>
<dbReference type="InterPro" id="IPR036662">
    <property type="entry name" value="PTS_EIIA_man-typ_sf"/>
</dbReference>
<dbReference type="Pfam" id="PF03610">
    <property type="entry name" value="EIIA-man"/>
    <property type="match status" value="1"/>
</dbReference>
<comment type="subcellular location">
    <subcellularLocation>
        <location evidence="1">Cytoplasm</location>
    </subcellularLocation>
</comment>
<comment type="caution">
    <text evidence="9">The sequence shown here is derived from an EMBL/GenBank/DDBJ whole genome shotgun (WGS) entry which is preliminary data.</text>
</comment>
<name>A0ABV1I461_9FIRM</name>
<dbReference type="InterPro" id="IPR033887">
    <property type="entry name" value="PTS_IIA_man"/>
</dbReference>
<protein>
    <submittedName>
        <fullName evidence="9">PTS sugar transporter subunit IIA</fullName>
    </submittedName>
</protein>
<evidence type="ECO:0000256" key="1">
    <source>
        <dbReference type="ARBA" id="ARBA00004496"/>
    </source>
</evidence>
<dbReference type="PANTHER" id="PTHR33799:SF1">
    <property type="entry name" value="PTS SYSTEM MANNOSE-SPECIFIC EIIAB COMPONENT-RELATED"/>
    <property type="match status" value="1"/>
</dbReference>
<dbReference type="Gene3D" id="3.40.50.510">
    <property type="entry name" value="Phosphotransferase system, mannose-type IIA component"/>
    <property type="match status" value="1"/>
</dbReference>
<accession>A0ABV1I461</accession>
<evidence type="ECO:0000313" key="10">
    <source>
        <dbReference type="Proteomes" id="UP001470288"/>
    </source>
</evidence>
<evidence type="ECO:0000256" key="6">
    <source>
        <dbReference type="ARBA" id="ARBA00022683"/>
    </source>
</evidence>
<keyword evidence="10" id="KW-1185">Reference proteome</keyword>
<organism evidence="9 10">
    <name type="scientific">Hominiventricola aquisgranensis</name>
    <dbReference type="NCBI Taxonomy" id="3133164"/>
    <lineage>
        <taxon>Bacteria</taxon>
        <taxon>Bacillati</taxon>
        <taxon>Bacillota</taxon>
        <taxon>Clostridia</taxon>
        <taxon>Lachnospirales</taxon>
        <taxon>Lachnospiraceae</taxon>
        <taxon>Hominiventricola</taxon>
    </lineage>
</organism>
<proteinExistence type="predicted"/>
<evidence type="ECO:0000256" key="2">
    <source>
        <dbReference type="ARBA" id="ARBA00022448"/>
    </source>
</evidence>